<feature type="domain" description="N-acetyltransferase" evidence="1">
    <location>
        <begin position="10"/>
        <end position="176"/>
    </location>
</feature>
<dbReference type="PATRIC" id="fig|665952.3.peg.570"/>
<proteinExistence type="predicted"/>
<sequence>MLRLPIDDQTYLKLLEEQDAEPLFNLTDSCRTYLREWLPWVDSTKAVEDTISFIELSKKKFASKNGMDAGIWYNGQLAGIIGLHFIDWSNKKTSIGYWLGEPFQGRGLMTKACIAMIHHIFNDLHLNRVEIRCAVLNSKSRAIPERLGFSQEGTIREAEWLYDHFVDHIVYSLLAREWKMQEKDPYKQSII</sequence>
<dbReference type="Gene3D" id="3.40.630.30">
    <property type="match status" value="1"/>
</dbReference>
<dbReference type="GO" id="GO:0005737">
    <property type="term" value="C:cytoplasm"/>
    <property type="evidence" value="ECO:0007669"/>
    <property type="project" value="TreeGrafter"/>
</dbReference>
<organism evidence="2 3">
    <name type="scientific">Bacillus smithii 7_3_47FAA</name>
    <dbReference type="NCBI Taxonomy" id="665952"/>
    <lineage>
        <taxon>Bacteria</taxon>
        <taxon>Bacillati</taxon>
        <taxon>Bacillota</taxon>
        <taxon>Bacilli</taxon>
        <taxon>Bacillales</taxon>
        <taxon>Bacillaceae</taxon>
        <taxon>Bacillus</taxon>
    </lineage>
</organism>
<accession>G9QI00</accession>
<dbReference type="PROSITE" id="PS51186">
    <property type="entry name" value="GNAT"/>
    <property type="match status" value="1"/>
</dbReference>
<keyword evidence="3" id="KW-1185">Reference proteome</keyword>
<dbReference type="InterPro" id="IPR051908">
    <property type="entry name" value="Ribosomal_N-acetyltransferase"/>
</dbReference>
<dbReference type="GO" id="GO:0008999">
    <property type="term" value="F:protein-N-terminal-alanine acetyltransferase activity"/>
    <property type="evidence" value="ECO:0007669"/>
    <property type="project" value="TreeGrafter"/>
</dbReference>
<comment type="caution">
    <text evidence="2">The sequence shown here is derived from an EMBL/GenBank/DDBJ whole genome shotgun (WGS) entry which is preliminary data.</text>
</comment>
<gene>
    <name evidence="2" type="ORF">HMPREF1015_01364</name>
</gene>
<dbReference type="Pfam" id="PF13302">
    <property type="entry name" value="Acetyltransf_3"/>
    <property type="match status" value="1"/>
</dbReference>
<dbReference type="RefSeq" id="WP_003352846.1">
    <property type="nucleotide sequence ID" value="NZ_JH414742.1"/>
</dbReference>
<dbReference type="PANTHER" id="PTHR43441">
    <property type="entry name" value="RIBOSOMAL-PROTEIN-SERINE ACETYLTRANSFERASE"/>
    <property type="match status" value="1"/>
</dbReference>
<evidence type="ECO:0000259" key="1">
    <source>
        <dbReference type="PROSITE" id="PS51186"/>
    </source>
</evidence>
<reference evidence="2 3" key="1">
    <citation type="submission" date="2011-09" db="EMBL/GenBank/DDBJ databases">
        <title>The Genome Sequence of Bacillus smithii 7_3_47FAA.</title>
        <authorList>
            <consortium name="The Broad Institute Genome Sequencing Platform"/>
            <person name="Earl A."/>
            <person name="Ward D."/>
            <person name="Feldgarden M."/>
            <person name="Gevers D."/>
            <person name="Daigneault M."/>
            <person name="Strauss J."/>
            <person name="Allen-Vercoe E."/>
            <person name="Young S.K."/>
            <person name="Zeng Q."/>
            <person name="Gargeya S."/>
            <person name="Fitzgerald M."/>
            <person name="Haas B."/>
            <person name="Abouelleil A."/>
            <person name="Alvarado L."/>
            <person name="Arachchi H.M."/>
            <person name="Berlin A."/>
            <person name="Brown A."/>
            <person name="Chapman S.B."/>
            <person name="Chen Z."/>
            <person name="Dunbar C."/>
            <person name="Freedman E."/>
            <person name="Gearin G."/>
            <person name="Goldberg J."/>
            <person name="Griggs A."/>
            <person name="Gujja S."/>
            <person name="Heiman D."/>
            <person name="Howarth C."/>
            <person name="Larson L."/>
            <person name="Lui A."/>
            <person name="MacDonald P.J.P."/>
            <person name="Montmayeur A."/>
            <person name="Murphy C."/>
            <person name="Neiman D."/>
            <person name="Pearson M."/>
            <person name="Priest M."/>
            <person name="Roberts A."/>
            <person name="Saif S."/>
            <person name="Shea T."/>
            <person name="Shenoy N."/>
            <person name="Sisk P."/>
            <person name="Stolte C."/>
            <person name="Sykes S."/>
            <person name="Wortman J."/>
            <person name="Nusbaum C."/>
            <person name="Birren B."/>
        </authorList>
    </citation>
    <scope>NUCLEOTIDE SEQUENCE [LARGE SCALE GENOMIC DNA]</scope>
    <source>
        <strain evidence="2 3">7_3_47FAA</strain>
    </source>
</reference>
<name>G9QI00_9BACI</name>
<dbReference type="SUPFAM" id="SSF55729">
    <property type="entry name" value="Acyl-CoA N-acyltransferases (Nat)"/>
    <property type="match status" value="1"/>
</dbReference>
<evidence type="ECO:0000313" key="3">
    <source>
        <dbReference type="Proteomes" id="UP000011747"/>
    </source>
</evidence>
<dbReference type="PANTHER" id="PTHR43441:SF12">
    <property type="entry name" value="RIBOSOMAL N-ACETYLTRANSFERASE YDAF-RELATED"/>
    <property type="match status" value="1"/>
</dbReference>
<dbReference type="InterPro" id="IPR000182">
    <property type="entry name" value="GNAT_dom"/>
</dbReference>
<dbReference type="HOGENOM" id="CLU_013985_3_0_9"/>
<dbReference type="EMBL" id="ACWF01000026">
    <property type="protein sequence ID" value="EHL79216.1"/>
    <property type="molecule type" value="Genomic_DNA"/>
</dbReference>
<evidence type="ECO:0000313" key="2">
    <source>
        <dbReference type="EMBL" id="EHL79216.1"/>
    </source>
</evidence>
<dbReference type="Proteomes" id="UP000011747">
    <property type="component" value="Unassembled WGS sequence"/>
</dbReference>
<dbReference type="InterPro" id="IPR016181">
    <property type="entry name" value="Acyl_CoA_acyltransferase"/>
</dbReference>
<dbReference type="GO" id="GO:1990189">
    <property type="term" value="F:protein N-terminal-serine acetyltransferase activity"/>
    <property type="evidence" value="ECO:0007669"/>
    <property type="project" value="TreeGrafter"/>
</dbReference>
<dbReference type="AlphaFoldDB" id="G9QI00"/>
<protein>
    <recommendedName>
        <fullName evidence="1">N-acetyltransferase domain-containing protein</fullName>
    </recommendedName>
</protein>